<gene>
    <name evidence="1" type="ORF">CI109_101651</name>
</gene>
<protein>
    <submittedName>
        <fullName evidence="1">Uncharacterized protein</fullName>
    </submittedName>
</protein>
<dbReference type="KEGG" id="ksn:43586525"/>
<dbReference type="EMBL" id="CP144053">
    <property type="protein sequence ID" value="WWD17213.1"/>
    <property type="molecule type" value="Genomic_DNA"/>
</dbReference>
<reference evidence="1" key="1">
    <citation type="submission" date="2017-08" db="EMBL/GenBank/DDBJ databases">
        <authorList>
            <person name="Cuomo C."/>
            <person name="Billmyre B."/>
            <person name="Heitman J."/>
        </authorList>
    </citation>
    <scope>NUCLEOTIDE SEQUENCE</scope>
    <source>
        <strain evidence="1">CBS 12478</strain>
    </source>
</reference>
<proteinExistence type="predicted"/>
<dbReference type="AlphaFoldDB" id="A0A5M6C6H7"/>
<evidence type="ECO:0000313" key="2">
    <source>
        <dbReference type="Proteomes" id="UP000322225"/>
    </source>
</evidence>
<sequence>MFPDPSPGLSDGNEEIVTGLDLAIIDHEVINGNSDLPRCDPTCAQKAYGYTKSLDGTYRPSSHHQLRCMPSLLTTPALCEFRELQVIPGGGIKRTPCLQCGDGAVDCRYGDAPMRLDRIFPPREMSAPLIFASDSAQRHRAKSKSTWLDPVPLSPNGFQFANDLYEPINLSPPIVESPFQEDEENGPQIVDDGQGGPVETAQGNDTPPLPVAATRNSLDASPFQRAIERASSLIAKPPALLPVVDNVEIPTAADGSSGVDQTLQRVVTAGVADAAAYRPAVEELVNTFGEINDSDGQLAFSKSYLSRDDTVAKLEEKIDQVGDDGRRATRDGGGQGCAGIVAGLGERSEGDEIALGTGGEDGLGSGWVSQVDFVVI</sequence>
<accession>A0A5M6C6H7</accession>
<dbReference type="GeneID" id="43586525"/>
<dbReference type="Proteomes" id="UP000322225">
    <property type="component" value="Chromosome 3"/>
</dbReference>
<reference evidence="1" key="2">
    <citation type="submission" date="2024-01" db="EMBL/GenBank/DDBJ databases">
        <title>Comparative genomics of Cryptococcus and Kwoniella reveals pathogenesis evolution and contrasting modes of karyotype evolution via chromosome fusion or intercentromeric recombination.</title>
        <authorList>
            <person name="Coelho M.A."/>
            <person name="David-Palma M."/>
            <person name="Shea T."/>
            <person name="Bowers K."/>
            <person name="McGinley-Smith S."/>
            <person name="Mohammad A.W."/>
            <person name="Gnirke A."/>
            <person name="Yurkov A.M."/>
            <person name="Nowrousian M."/>
            <person name="Sun S."/>
            <person name="Cuomo C.A."/>
            <person name="Heitman J."/>
        </authorList>
    </citation>
    <scope>NUCLEOTIDE SEQUENCE</scope>
    <source>
        <strain evidence="1">CBS 12478</strain>
    </source>
</reference>
<keyword evidence="2" id="KW-1185">Reference proteome</keyword>
<name>A0A5M6C6H7_9TREE</name>
<organism evidence="1 2">
    <name type="scientific">Kwoniella shandongensis</name>
    <dbReference type="NCBI Taxonomy" id="1734106"/>
    <lineage>
        <taxon>Eukaryota</taxon>
        <taxon>Fungi</taxon>
        <taxon>Dikarya</taxon>
        <taxon>Basidiomycota</taxon>
        <taxon>Agaricomycotina</taxon>
        <taxon>Tremellomycetes</taxon>
        <taxon>Tremellales</taxon>
        <taxon>Cryptococcaceae</taxon>
        <taxon>Kwoniella</taxon>
    </lineage>
</organism>
<evidence type="ECO:0000313" key="1">
    <source>
        <dbReference type="EMBL" id="WWD17213.1"/>
    </source>
</evidence>
<dbReference type="RefSeq" id="XP_031863349.1">
    <property type="nucleotide sequence ID" value="XM_032002412.1"/>
</dbReference>